<dbReference type="AlphaFoldDB" id="A0AAE2CF72"/>
<keyword evidence="3" id="KW-1185">Reference proteome</keyword>
<proteinExistence type="predicted"/>
<comment type="caution">
    <text evidence="2">The sequence shown here is derived from an EMBL/GenBank/DDBJ whole genome shotgun (WGS) entry which is preliminary data.</text>
</comment>
<evidence type="ECO:0000313" key="3">
    <source>
        <dbReference type="Proteomes" id="UP001293254"/>
    </source>
</evidence>
<accession>A0AAE2CF72</accession>
<evidence type="ECO:0000313" key="2">
    <source>
        <dbReference type="EMBL" id="KAK4419882.1"/>
    </source>
</evidence>
<reference evidence="2" key="2">
    <citation type="journal article" date="2024" name="Plant">
        <title>Genomic evolution and insights into agronomic trait innovations of Sesamum species.</title>
        <authorList>
            <person name="Miao H."/>
            <person name="Wang L."/>
            <person name="Qu L."/>
            <person name="Liu H."/>
            <person name="Sun Y."/>
            <person name="Le M."/>
            <person name="Wang Q."/>
            <person name="Wei S."/>
            <person name="Zheng Y."/>
            <person name="Lin W."/>
            <person name="Duan Y."/>
            <person name="Cao H."/>
            <person name="Xiong S."/>
            <person name="Wang X."/>
            <person name="Wei L."/>
            <person name="Li C."/>
            <person name="Ma Q."/>
            <person name="Ju M."/>
            <person name="Zhao R."/>
            <person name="Li G."/>
            <person name="Mu C."/>
            <person name="Tian Q."/>
            <person name="Mei H."/>
            <person name="Zhang T."/>
            <person name="Gao T."/>
            <person name="Zhang H."/>
        </authorList>
    </citation>
    <scope>NUCLEOTIDE SEQUENCE</scope>
    <source>
        <strain evidence="2">3651</strain>
    </source>
</reference>
<evidence type="ECO:0000256" key="1">
    <source>
        <dbReference type="SAM" id="MobiDB-lite"/>
    </source>
</evidence>
<protein>
    <submittedName>
        <fullName evidence="2">Uncharacterized protein</fullName>
    </submittedName>
</protein>
<feature type="region of interest" description="Disordered" evidence="1">
    <location>
        <begin position="30"/>
        <end position="67"/>
    </location>
</feature>
<dbReference type="EMBL" id="JACGWO010000009">
    <property type="protein sequence ID" value="KAK4419882.1"/>
    <property type="molecule type" value="Genomic_DNA"/>
</dbReference>
<name>A0AAE2CF72_9LAMI</name>
<sequence length="131" mass="14069">MDYDAIFEANDWETIFKIVDNVVDEIRSQQPVVEGAEGDAVRGREGDTIKGGEGKGGETMRDGEGEITDAVRVGRVIQSMVGRVKGGEAMRGGECEIADAVRCGEGNKEDEVVENDRISVEIGDDGFSDSI</sequence>
<reference evidence="2" key="1">
    <citation type="submission" date="2020-06" db="EMBL/GenBank/DDBJ databases">
        <authorList>
            <person name="Li T."/>
            <person name="Hu X."/>
            <person name="Zhang T."/>
            <person name="Song X."/>
            <person name="Zhang H."/>
            <person name="Dai N."/>
            <person name="Sheng W."/>
            <person name="Hou X."/>
            <person name="Wei L."/>
        </authorList>
    </citation>
    <scope>NUCLEOTIDE SEQUENCE</scope>
    <source>
        <strain evidence="2">3651</strain>
        <tissue evidence="2">Leaf</tissue>
    </source>
</reference>
<dbReference type="Proteomes" id="UP001293254">
    <property type="component" value="Unassembled WGS sequence"/>
</dbReference>
<organism evidence="2 3">
    <name type="scientific">Sesamum alatum</name>
    <dbReference type="NCBI Taxonomy" id="300844"/>
    <lineage>
        <taxon>Eukaryota</taxon>
        <taxon>Viridiplantae</taxon>
        <taxon>Streptophyta</taxon>
        <taxon>Embryophyta</taxon>
        <taxon>Tracheophyta</taxon>
        <taxon>Spermatophyta</taxon>
        <taxon>Magnoliopsida</taxon>
        <taxon>eudicotyledons</taxon>
        <taxon>Gunneridae</taxon>
        <taxon>Pentapetalae</taxon>
        <taxon>asterids</taxon>
        <taxon>lamiids</taxon>
        <taxon>Lamiales</taxon>
        <taxon>Pedaliaceae</taxon>
        <taxon>Sesamum</taxon>
    </lineage>
</organism>
<gene>
    <name evidence="2" type="ORF">Salat_2401100</name>
</gene>
<feature type="compositionally biased region" description="Basic and acidic residues" evidence="1">
    <location>
        <begin position="39"/>
        <end position="64"/>
    </location>
</feature>